<organism evidence="2 3">
    <name type="scientific">Leptospira idonii</name>
    <dbReference type="NCBI Taxonomy" id="1193500"/>
    <lineage>
        <taxon>Bacteria</taxon>
        <taxon>Pseudomonadati</taxon>
        <taxon>Spirochaetota</taxon>
        <taxon>Spirochaetia</taxon>
        <taxon>Leptospirales</taxon>
        <taxon>Leptospiraceae</taxon>
        <taxon>Leptospira</taxon>
    </lineage>
</organism>
<dbReference type="AlphaFoldDB" id="A0A4V3JXS8"/>
<gene>
    <name evidence="2" type="ORF">EHS15_14485</name>
</gene>
<dbReference type="Gene3D" id="3.40.50.1820">
    <property type="entry name" value="alpha/beta hydrolase"/>
    <property type="match status" value="1"/>
</dbReference>
<dbReference type="Proteomes" id="UP000298058">
    <property type="component" value="Unassembled WGS sequence"/>
</dbReference>
<evidence type="ECO:0000313" key="3">
    <source>
        <dbReference type="Proteomes" id="UP000298058"/>
    </source>
</evidence>
<reference evidence="2" key="1">
    <citation type="journal article" date="2019" name="PLoS Negl. Trop. Dis.">
        <title>Revisiting the worldwide diversity of Leptospira species in the environment.</title>
        <authorList>
            <person name="Vincent A.T."/>
            <person name="Schiettekatte O."/>
            <person name="Bourhy P."/>
            <person name="Veyrier F.J."/>
            <person name="Picardeau M."/>
        </authorList>
    </citation>
    <scope>NUCLEOTIDE SEQUENCE [LARGE SCALE GENOMIC DNA]</scope>
    <source>
        <strain evidence="2">201300427</strain>
    </source>
</reference>
<dbReference type="InterPro" id="IPR012908">
    <property type="entry name" value="PGAP1-ab_dom-like"/>
</dbReference>
<evidence type="ECO:0000259" key="1">
    <source>
        <dbReference type="Pfam" id="PF07819"/>
    </source>
</evidence>
<protein>
    <recommendedName>
        <fullName evidence="1">GPI inositol-deacylase PGAP1-like alpha/beta domain-containing protein</fullName>
    </recommendedName>
</protein>
<dbReference type="InterPro" id="IPR029058">
    <property type="entry name" value="AB_hydrolase_fold"/>
</dbReference>
<sequence>MKPSFFFFLLLLLFSTNQCIYDFYRKEFLSDKKESDKVLLLSLVDLAPNPNQKLFYFVPGFNRNLPDEQFVDVAFAPQNSKPKLVFIHGWNPAERDADPTTGDTKKKTNIKSTFLNGIIHFQENQKGAKDKYDLYLYTYRTSNGILLNGRNFVKTLKSTFSVSDKVIVVAHSMGGLVTRSGMISPEYLPFLIDGVVTLASPQFGSPFASSAFLSAYGNIAVSELGSYLISTQGGQDLSHTNVGAGQSQIPDAKNQIIDLVNEGFGLNSIFISYSGILSGCTGQETIYYQTACNTLVSSNLGFNRNDGVVPENSALLGGLSKKGFTFTGYDHSMMAFQTINVNDAKSINLFQAVIDSADELVSSAP</sequence>
<proteinExistence type="predicted"/>
<dbReference type="EMBL" id="RQHW01000047">
    <property type="protein sequence ID" value="TGN18586.1"/>
    <property type="molecule type" value="Genomic_DNA"/>
</dbReference>
<evidence type="ECO:0000313" key="2">
    <source>
        <dbReference type="EMBL" id="TGN18586.1"/>
    </source>
</evidence>
<accession>A0A4V3JXS8</accession>
<comment type="caution">
    <text evidence="2">The sequence shown here is derived from an EMBL/GenBank/DDBJ whole genome shotgun (WGS) entry which is preliminary data.</text>
</comment>
<dbReference type="Pfam" id="PF07819">
    <property type="entry name" value="PGAP1"/>
    <property type="match status" value="1"/>
</dbReference>
<dbReference type="OrthoDB" id="556502at2"/>
<dbReference type="SUPFAM" id="SSF53474">
    <property type="entry name" value="alpha/beta-Hydrolases"/>
    <property type="match status" value="1"/>
</dbReference>
<keyword evidence="3" id="KW-1185">Reference proteome</keyword>
<feature type="domain" description="GPI inositol-deacylase PGAP1-like alpha/beta" evidence="1">
    <location>
        <begin position="157"/>
        <end position="211"/>
    </location>
</feature>
<dbReference type="RefSeq" id="WP_135761269.1">
    <property type="nucleotide sequence ID" value="NZ_RQHW01000047.1"/>
</dbReference>
<dbReference type="GO" id="GO:0016788">
    <property type="term" value="F:hydrolase activity, acting on ester bonds"/>
    <property type="evidence" value="ECO:0007669"/>
    <property type="project" value="InterPro"/>
</dbReference>
<name>A0A4V3JXS8_9LEPT</name>